<feature type="region of interest" description="Disordered" evidence="1">
    <location>
        <begin position="342"/>
        <end position="362"/>
    </location>
</feature>
<evidence type="ECO:0000313" key="3">
    <source>
        <dbReference type="Proteomes" id="UP001177003"/>
    </source>
</evidence>
<feature type="compositionally biased region" description="Basic and acidic residues" evidence="1">
    <location>
        <begin position="348"/>
        <end position="361"/>
    </location>
</feature>
<gene>
    <name evidence="2" type="ORF">LSALG_LOCUS29893</name>
</gene>
<feature type="region of interest" description="Disordered" evidence="1">
    <location>
        <begin position="44"/>
        <end position="82"/>
    </location>
</feature>
<protein>
    <submittedName>
        <fullName evidence="2">Uncharacterized protein</fullName>
    </submittedName>
</protein>
<dbReference type="Proteomes" id="UP001177003">
    <property type="component" value="Chromosome 6"/>
</dbReference>
<keyword evidence="3" id="KW-1185">Reference proteome</keyword>
<feature type="compositionally biased region" description="Polar residues" evidence="1">
    <location>
        <begin position="71"/>
        <end position="82"/>
    </location>
</feature>
<feature type="compositionally biased region" description="Basic and acidic residues" evidence="1">
    <location>
        <begin position="53"/>
        <end position="68"/>
    </location>
</feature>
<dbReference type="EMBL" id="OX465082">
    <property type="protein sequence ID" value="CAI9290716.1"/>
    <property type="molecule type" value="Genomic_DNA"/>
</dbReference>
<accession>A0AA35ZEB0</accession>
<dbReference type="AlphaFoldDB" id="A0AA35ZEB0"/>
<proteinExistence type="predicted"/>
<organism evidence="2 3">
    <name type="scientific">Lactuca saligna</name>
    <name type="common">Willowleaf lettuce</name>
    <dbReference type="NCBI Taxonomy" id="75948"/>
    <lineage>
        <taxon>Eukaryota</taxon>
        <taxon>Viridiplantae</taxon>
        <taxon>Streptophyta</taxon>
        <taxon>Embryophyta</taxon>
        <taxon>Tracheophyta</taxon>
        <taxon>Spermatophyta</taxon>
        <taxon>Magnoliopsida</taxon>
        <taxon>eudicotyledons</taxon>
        <taxon>Gunneridae</taxon>
        <taxon>Pentapetalae</taxon>
        <taxon>asterids</taxon>
        <taxon>campanulids</taxon>
        <taxon>Asterales</taxon>
        <taxon>Asteraceae</taxon>
        <taxon>Cichorioideae</taxon>
        <taxon>Cichorieae</taxon>
        <taxon>Lactucinae</taxon>
        <taxon>Lactuca</taxon>
    </lineage>
</organism>
<evidence type="ECO:0000256" key="1">
    <source>
        <dbReference type="SAM" id="MobiDB-lite"/>
    </source>
</evidence>
<name>A0AA35ZEB0_LACSI</name>
<reference evidence="2" key="1">
    <citation type="submission" date="2023-04" db="EMBL/GenBank/DDBJ databases">
        <authorList>
            <person name="Vijverberg K."/>
            <person name="Xiong W."/>
            <person name="Schranz E."/>
        </authorList>
    </citation>
    <scope>NUCLEOTIDE SEQUENCE</scope>
</reference>
<sequence>MQETIDDADKPNKGGRVLRKVRRKLLLRKVLLVLRNLHLKSESQPIRNEEEEPIHNEEVQNKKVRNEEGDNTQTEEPNPNLEVTQSFNDYVPSPPPSPTTFSIPIIIASCPPPFSSSTPFQIRTESEEKVHVTKGQLQSLHENIDQLILSSKSSSSDAYAKAVIESLFEMLKKDHSTTIEASNKAVADFYEICKSTTERPMKLWRVWNLFKTEKAKLHEIRADLKTDHEYFQSNISSQVSQLKDTLATKSNLKASLSVKNEEASVLRAKLEASEKNVNDFLFERALMRSCITDVTSMLSNILETRDSMLTISVRKYLFEKVRPVFALLHRLEGVRESGFIPKQGGEGISKKTDPKMSRNEPPKYLVKPIVKKVSD</sequence>
<evidence type="ECO:0000313" key="2">
    <source>
        <dbReference type="EMBL" id="CAI9290716.1"/>
    </source>
</evidence>